<evidence type="ECO:0000259" key="1">
    <source>
        <dbReference type="Pfam" id="PF01370"/>
    </source>
</evidence>
<dbReference type="Gene3D" id="3.90.25.10">
    <property type="entry name" value="UDP-galactose 4-epimerase, domain 1"/>
    <property type="match status" value="1"/>
</dbReference>
<dbReference type="EMBL" id="QPJT01000022">
    <property type="protein sequence ID" value="RCX12380.1"/>
    <property type="molecule type" value="Genomic_DNA"/>
</dbReference>
<dbReference type="PRINTS" id="PR01713">
    <property type="entry name" value="NUCEPIMERASE"/>
</dbReference>
<dbReference type="AlphaFoldDB" id="A0A369ASP3"/>
<dbReference type="CDD" id="cd05256">
    <property type="entry name" value="UDP_AE_SDR_e"/>
    <property type="match status" value="1"/>
</dbReference>
<evidence type="ECO:0000313" key="3">
    <source>
        <dbReference type="Proteomes" id="UP000253034"/>
    </source>
</evidence>
<dbReference type="InterPro" id="IPR001509">
    <property type="entry name" value="Epimerase_deHydtase"/>
</dbReference>
<dbReference type="PANTHER" id="PTHR43245">
    <property type="entry name" value="BIFUNCTIONAL POLYMYXIN RESISTANCE PROTEIN ARNA"/>
    <property type="match status" value="1"/>
</dbReference>
<dbReference type="InterPro" id="IPR050177">
    <property type="entry name" value="Lipid_A_modif_metabolic_enz"/>
</dbReference>
<dbReference type="Gene3D" id="3.40.50.720">
    <property type="entry name" value="NAD(P)-binding Rossmann-like Domain"/>
    <property type="match status" value="1"/>
</dbReference>
<accession>A0A369ASP3</accession>
<organism evidence="2 3">
    <name type="scientific">Anaerobacterium chartisolvens</name>
    <dbReference type="NCBI Taxonomy" id="1297424"/>
    <lineage>
        <taxon>Bacteria</taxon>
        <taxon>Bacillati</taxon>
        <taxon>Bacillota</taxon>
        <taxon>Clostridia</taxon>
        <taxon>Eubacteriales</taxon>
        <taxon>Oscillospiraceae</taxon>
        <taxon>Anaerobacterium</taxon>
    </lineage>
</organism>
<dbReference type="SUPFAM" id="SSF51735">
    <property type="entry name" value="NAD(P)-binding Rossmann-fold domains"/>
    <property type="match status" value="1"/>
</dbReference>
<sequence>MNKYLITGGAGFIGSNIAERLLKEGHSVRILDNLSTGRFENIKGFAEDIDFICGDLSDYSTARKATEGMDYILHHAALPSVELSVKDPCAVNESIVNSTVNLFKAAVDCGSVKRIVQAVSAAAYGNDPTLPKTEDMPPKPESPYAVAKLAQEYYARAFYNVYGLQVLSLRYFNVFGPKQDPSSFYSGVISIFSSLMLKGKSPVIFGDGLSSRDFVYIDNVVDANLKACACPWTGSSEIINIGGGQSMTLNELVEILNKILGTDIVPGYKPPRAGDVKHSMADISKASALLGYEPRITVSEGLQSLIAWYRNNDLV</sequence>
<reference evidence="2 3" key="1">
    <citation type="submission" date="2018-07" db="EMBL/GenBank/DDBJ databases">
        <title>Genomic Encyclopedia of Type Strains, Phase IV (KMG-IV): sequencing the most valuable type-strain genomes for metagenomic binning, comparative biology and taxonomic classification.</title>
        <authorList>
            <person name="Goeker M."/>
        </authorList>
    </citation>
    <scope>NUCLEOTIDE SEQUENCE [LARGE SCALE GENOMIC DNA]</scope>
    <source>
        <strain evidence="2 3">DSM 27016</strain>
    </source>
</reference>
<keyword evidence="3" id="KW-1185">Reference proteome</keyword>
<proteinExistence type="predicted"/>
<dbReference type="Pfam" id="PF01370">
    <property type="entry name" value="Epimerase"/>
    <property type="match status" value="1"/>
</dbReference>
<evidence type="ECO:0000313" key="2">
    <source>
        <dbReference type="EMBL" id="RCX12380.1"/>
    </source>
</evidence>
<dbReference type="PANTHER" id="PTHR43245:SF13">
    <property type="entry name" value="UDP-D-APIOSE_UDP-D-XYLOSE SYNTHASE 2"/>
    <property type="match status" value="1"/>
</dbReference>
<name>A0A369ASP3_9FIRM</name>
<dbReference type="InterPro" id="IPR036291">
    <property type="entry name" value="NAD(P)-bd_dom_sf"/>
</dbReference>
<protein>
    <submittedName>
        <fullName evidence="2">UDP-glucose 4-epimerase</fullName>
    </submittedName>
</protein>
<dbReference type="OrthoDB" id="142826at2"/>
<comment type="caution">
    <text evidence="2">The sequence shown here is derived from an EMBL/GenBank/DDBJ whole genome shotgun (WGS) entry which is preliminary data.</text>
</comment>
<dbReference type="RefSeq" id="WP_114298996.1">
    <property type="nucleotide sequence ID" value="NZ_QPJT01000022.1"/>
</dbReference>
<gene>
    <name evidence="2" type="ORF">DFR58_12269</name>
</gene>
<feature type="domain" description="NAD-dependent epimerase/dehydratase" evidence="1">
    <location>
        <begin position="5"/>
        <end position="242"/>
    </location>
</feature>
<dbReference type="Proteomes" id="UP000253034">
    <property type="component" value="Unassembled WGS sequence"/>
</dbReference>